<dbReference type="AlphaFoldDB" id="A0A6L2JA39"/>
<protein>
    <submittedName>
        <fullName evidence="1">Putative reverse transcriptase domain-containing protein</fullName>
    </submittedName>
</protein>
<keyword evidence="1" id="KW-0548">Nucleotidyltransferase</keyword>
<proteinExistence type="predicted"/>
<accession>A0A6L2JA39</accession>
<organism evidence="1">
    <name type="scientific">Tanacetum cinerariifolium</name>
    <name type="common">Dalmatian daisy</name>
    <name type="synonym">Chrysanthemum cinerariifolium</name>
    <dbReference type="NCBI Taxonomy" id="118510"/>
    <lineage>
        <taxon>Eukaryota</taxon>
        <taxon>Viridiplantae</taxon>
        <taxon>Streptophyta</taxon>
        <taxon>Embryophyta</taxon>
        <taxon>Tracheophyta</taxon>
        <taxon>Spermatophyta</taxon>
        <taxon>Magnoliopsida</taxon>
        <taxon>eudicotyledons</taxon>
        <taxon>Gunneridae</taxon>
        <taxon>Pentapetalae</taxon>
        <taxon>asterids</taxon>
        <taxon>campanulids</taxon>
        <taxon>Asterales</taxon>
        <taxon>Asteraceae</taxon>
        <taxon>Asteroideae</taxon>
        <taxon>Anthemideae</taxon>
        <taxon>Anthemidinae</taxon>
        <taxon>Tanacetum</taxon>
    </lineage>
</organism>
<name>A0A6L2JA39_TANCI</name>
<reference evidence="1" key="1">
    <citation type="journal article" date="2019" name="Sci. Rep.">
        <title>Draft genome of Tanacetum cinerariifolium, the natural source of mosquito coil.</title>
        <authorList>
            <person name="Yamashiro T."/>
            <person name="Shiraishi A."/>
            <person name="Satake H."/>
            <person name="Nakayama K."/>
        </authorList>
    </citation>
    <scope>NUCLEOTIDE SEQUENCE</scope>
</reference>
<evidence type="ECO:0000313" key="1">
    <source>
        <dbReference type="EMBL" id="GEU33367.1"/>
    </source>
</evidence>
<dbReference type="GO" id="GO:0003964">
    <property type="term" value="F:RNA-directed DNA polymerase activity"/>
    <property type="evidence" value="ECO:0007669"/>
    <property type="project" value="UniProtKB-KW"/>
</dbReference>
<sequence length="169" mass="19338">MSKEEHESHLKMNLELLNKKKCHVKPNKVLMVGDVRTLIMEEAHAMKYYVRPGVSLRKPKIVKRVKLIVEMKLLEFSVSDHVMMKVLPWKGVVRFGKKGELVPRLFARLIEEFRFALHRGEFTLSSLDVLQGFSFFLQMGLTLILATLDGLNVGLLGDVIGKDDCDDDD</sequence>
<dbReference type="EMBL" id="BKCJ010000456">
    <property type="protein sequence ID" value="GEU33367.1"/>
    <property type="molecule type" value="Genomic_DNA"/>
</dbReference>
<keyword evidence="1" id="KW-0695">RNA-directed DNA polymerase</keyword>
<comment type="caution">
    <text evidence="1">The sequence shown here is derived from an EMBL/GenBank/DDBJ whole genome shotgun (WGS) entry which is preliminary data.</text>
</comment>
<gene>
    <name evidence="1" type="ORF">Tci_005345</name>
</gene>
<keyword evidence="1" id="KW-0808">Transferase</keyword>